<dbReference type="InterPro" id="IPR023174">
    <property type="entry name" value="PDEase_CS"/>
</dbReference>
<feature type="non-terminal residue" evidence="8">
    <location>
        <position position="1"/>
    </location>
</feature>
<dbReference type="PANTHER" id="PTHR11347">
    <property type="entry name" value="CYCLIC NUCLEOTIDE PHOSPHODIESTERASE"/>
    <property type="match status" value="1"/>
</dbReference>
<dbReference type="InterPro" id="IPR002073">
    <property type="entry name" value="PDEase_catalytic_dom"/>
</dbReference>
<feature type="region of interest" description="Disordered" evidence="6">
    <location>
        <begin position="392"/>
        <end position="411"/>
    </location>
</feature>
<dbReference type="InterPro" id="IPR036971">
    <property type="entry name" value="PDEase_catalytic_dom_sf"/>
</dbReference>
<evidence type="ECO:0000256" key="4">
    <source>
        <dbReference type="PIRSR" id="PIRSR623088-3"/>
    </source>
</evidence>
<feature type="region of interest" description="Disordered" evidence="6">
    <location>
        <begin position="722"/>
        <end position="777"/>
    </location>
</feature>
<feature type="region of interest" description="Disordered" evidence="6">
    <location>
        <begin position="598"/>
        <end position="624"/>
    </location>
</feature>
<keyword evidence="1 4" id="KW-0479">Metal-binding</keyword>
<feature type="compositionally biased region" description="Polar residues" evidence="6">
    <location>
        <begin position="667"/>
        <end position="680"/>
    </location>
</feature>
<dbReference type="InterPro" id="IPR023088">
    <property type="entry name" value="PDEase"/>
</dbReference>
<dbReference type="EC" id="3.1.4.-" evidence="5"/>
<evidence type="ECO:0000256" key="5">
    <source>
        <dbReference type="RuleBase" id="RU363067"/>
    </source>
</evidence>
<dbReference type="Pfam" id="PF00233">
    <property type="entry name" value="PDEase_I"/>
    <property type="match status" value="2"/>
</dbReference>
<feature type="region of interest" description="Disordered" evidence="6">
    <location>
        <begin position="536"/>
        <end position="584"/>
    </location>
</feature>
<proteinExistence type="inferred from homology"/>
<organism evidence="8 9">
    <name type="scientific">Olpidium bornovanus</name>
    <dbReference type="NCBI Taxonomy" id="278681"/>
    <lineage>
        <taxon>Eukaryota</taxon>
        <taxon>Fungi</taxon>
        <taxon>Fungi incertae sedis</taxon>
        <taxon>Olpidiomycota</taxon>
        <taxon>Olpidiomycotina</taxon>
        <taxon>Olpidiomycetes</taxon>
        <taxon>Olpidiales</taxon>
        <taxon>Olpidiaceae</taxon>
        <taxon>Olpidium</taxon>
    </lineage>
</organism>
<feature type="compositionally biased region" description="Low complexity" evidence="6">
    <location>
        <begin position="244"/>
        <end position="265"/>
    </location>
</feature>
<dbReference type="EMBL" id="JAEFCI010006464">
    <property type="protein sequence ID" value="KAG5459669.1"/>
    <property type="molecule type" value="Genomic_DNA"/>
</dbReference>
<comment type="cofactor">
    <cofactor evidence="5">
        <name>a divalent metal cation</name>
        <dbReference type="ChEBI" id="CHEBI:60240"/>
    </cofactor>
    <text evidence="5">Binds 2 divalent metal cations per subunit. Site 1 may preferentially bind zinc ions, while site 2 has a preference for magnesium and/or manganese ions.</text>
</comment>
<feature type="compositionally biased region" description="Low complexity" evidence="6">
    <location>
        <begin position="552"/>
        <end position="566"/>
    </location>
</feature>
<feature type="binding site" evidence="4">
    <location>
        <position position="118"/>
    </location>
    <ligand>
        <name>Zn(2+)</name>
        <dbReference type="ChEBI" id="CHEBI:29105"/>
        <label>1</label>
    </ligand>
</feature>
<dbReference type="Proteomes" id="UP000673691">
    <property type="component" value="Unassembled WGS sequence"/>
</dbReference>
<feature type="compositionally biased region" description="Low complexity" evidence="6">
    <location>
        <begin position="754"/>
        <end position="777"/>
    </location>
</feature>
<evidence type="ECO:0000256" key="3">
    <source>
        <dbReference type="PIRSR" id="PIRSR623088-1"/>
    </source>
</evidence>
<dbReference type="PRINTS" id="PR00387">
    <property type="entry name" value="PDIESTERASE1"/>
</dbReference>
<feature type="compositionally biased region" description="Low complexity" evidence="6">
    <location>
        <begin position="277"/>
        <end position="286"/>
    </location>
</feature>
<evidence type="ECO:0000313" key="9">
    <source>
        <dbReference type="Proteomes" id="UP000673691"/>
    </source>
</evidence>
<feature type="region of interest" description="Disordered" evidence="6">
    <location>
        <begin position="654"/>
        <end position="682"/>
    </location>
</feature>
<keyword evidence="9" id="KW-1185">Reference proteome</keyword>
<feature type="compositionally biased region" description="Polar residues" evidence="6">
    <location>
        <begin position="567"/>
        <end position="576"/>
    </location>
</feature>
<evidence type="ECO:0000256" key="1">
    <source>
        <dbReference type="ARBA" id="ARBA00022723"/>
    </source>
</evidence>
<dbReference type="OrthoDB" id="546632at2759"/>
<evidence type="ECO:0000259" key="7">
    <source>
        <dbReference type="PROSITE" id="PS51845"/>
    </source>
</evidence>
<name>A0A8H8DIA7_9FUNG</name>
<reference evidence="8 9" key="1">
    <citation type="journal article" name="Sci. Rep.">
        <title>Genome-scale phylogenetic analyses confirm Olpidium as the closest living zoosporic fungus to the non-flagellated, terrestrial fungi.</title>
        <authorList>
            <person name="Chang Y."/>
            <person name="Rochon D."/>
            <person name="Sekimoto S."/>
            <person name="Wang Y."/>
            <person name="Chovatia M."/>
            <person name="Sandor L."/>
            <person name="Salamov A."/>
            <person name="Grigoriev I.V."/>
            <person name="Stajich J.E."/>
            <person name="Spatafora J.W."/>
        </authorList>
    </citation>
    <scope>NUCLEOTIDE SEQUENCE [LARGE SCALE GENOMIC DNA]</scope>
    <source>
        <strain evidence="8">S191</strain>
    </source>
</reference>
<protein>
    <recommendedName>
        <fullName evidence="5">Phosphodiesterase</fullName>
        <ecNumber evidence="5">3.1.4.-</ecNumber>
    </recommendedName>
</protein>
<feature type="domain" description="PDEase" evidence="7">
    <location>
        <begin position="1"/>
        <end position="543"/>
    </location>
</feature>
<feature type="binding site" evidence="4">
    <location>
        <position position="119"/>
    </location>
    <ligand>
        <name>Zn(2+)</name>
        <dbReference type="ChEBI" id="CHEBI:29105"/>
        <label>1</label>
    </ligand>
</feature>
<comment type="similarity">
    <text evidence="5">Belongs to the cyclic nucleotide phosphodiesterase family.</text>
</comment>
<dbReference type="AlphaFoldDB" id="A0A8H8DIA7"/>
<dbReference type="InterPro" id="IPR003607">
    <property type="entry name" value="HD/PDEase_dom"/>
</dbReference>
<feature type="active site" description="Proton donor" evidence="3">
    <location>
        <position position="78"/>
    </location>
</feature>
<feature type="compositionally biased region" description="Basic and acidic residues" evidence="6">
    <location>
        <begin position="234"/>
        <end position="243"/>
    </location>
</feature>
<dbReference type="SMART" id="SM00471">
    <property type="entry name" value="HDc"/>
    <property type="match status" value="1"/>
</dbReference>
<keyword evidence="2 5" id="KW-0378">Hydrolase</keyword>
<feature type="binding site" evidence="4">
    <location>
        <position position="82"/>
    </location>
    <ligand>
        <name>Zn(2+)</name>
        <dbReference type="ChEBI" id="CHEBI:29105"/>
        <label>1</label>
    </ligand>
</feature>
<gene>
    <name evidence="8" type="ORF">BJ554DRAFT_8381</name>
</gene>
<comment type="caution">
    <text evidence="8">The sequence shown here is derived from an EMBL/GenBank/DDBJ whole genome shotgun (WGS) entry which is preliminary data.</text>
</comment>
<dbReference type="CDD" id="cd00077">
    <property type="entry name" value="HDc"/>
    <property type="match status" value="1"/>
</dbReference>
<dbReference type="PROSITE" id="PS51845">
    <property type="entry name" value="PDEASE_I_2"/>
    <property type="match status" value="1"/>
</dbReference>
<feature type="region of interest" description="Disordered" evidence="6">
    <location>
        <begin position="234"/>
        <end position="297"/>
    </location>
</feature>
<dbReference type="GO" id="GO:0004114">
    <property type="term" value="F:3',5'-cyclic-nucleotide phosphodiesterase activity"/>
    <property type="evidence" value="ECO:0007669"/>
    <property type="project" value="InterPro"/>
</dbReference>
<feature type="binding site" evidence="4">
    <location>
        <position position="448"/>
    </location>
    <ligand>
        <name>Zn(2+)</name>
        <dbReference type="ChEBI" id="CHEBI:29105"/>
        <label>1</label>
    </ligand>
</feature>
<evidence type="ECO:0000256" key="6">
    <source>
        <dbReference type="SAM" id="MobiDB-lite"/>
    </source>
</evidence>
<dbReference type="Gene3D" id="1.10.1300.10">
    <property type="entry name" value="3'5'-cyclic nucleotide phosphodiesterase, catalytic domain"/>
    <property type="match status" value="2"/>
</dbReference>
<dbReference type="GO" id="GO:0046872">
    <property type="term" value="F:metal ion binding"/>
    <property type="evidence" value="ECO:0007669"/>
    <property type="project" value="UniProtKB-KW"/>
</dbReference>
<evidence type="ECO:0000313" key="8">
    <source>
        <dbReference type="EMBL" id="KAG5459669.1"/>
    </source>
</evidence>
<feature type="compositionally biased region" description="Basic and acidic residues" evidence="6">
    <location>
        <begin position="600"/>
        <end position="611"/>
    </location>
</feature>
<accession>A0A8H8DIA7</accession>
<dbReference type="GO" id="GO:0007165">
    <property type="term" value="P:signal transduction"/>
    <property type="evidence" value="ECO:0007669"/>
    <property type="project" value="InterPro"/>
</dbReference>
<dbReference type="SUPFAM" id="SSF109604">
    <property type="entry name" value="HD-domain/PDEase-like"/>
    <property type="match status" value="2"/>
</dbReference>
<evidence type="ECO:0000256" key="2">
    <source>
        <dbReference type="ARBA" id="ARBA00022801"/>
    </source>
</evidence>
<dbReference type="PROSITE" id="PS00126">
    <property type="entry name" value="PDEASE_I_1"/>
    <property type="match status" value="1"/>
</dbReference>
<sequence>CLETWKKKTQAFLDFGDNVAPGLGLTFDVFNRSRSELRGFILGMFKMLGALDFLGVSPSAMLDFVCDVEGFYLPNPYHNFLHGVDVLFMVFYMLHHMEARRLLEACEIAGVAIASLCHDVGHPGLNNLYQVNAGTQLARVFSDSILECNSIALTMTLMEKHNLLANLLDGAGVRPGANETAAGPKESARWAALRNETAAEEVRRVVYDVIIATDMQYHFELMERFVNVTESIRSDRGKYESRRSGASPESPSKSSPLLPRGSRPSVNTGGRPAENETTPSHGTPRTSPRPSPPLTMVTKASQPLEDLQYPGGSAVDSVGGNMDGKAADGFHAPFSVPSPISSDVTSAALSPLAIGEPFSPTTPIRVTESSDSYGLSPAPPISILGDSGYLIPRGLPQPQAAPDGSWPSAAREASLSAEKLYPHTRLPRVSLTREQRQTLSEVLVHAADISNIARPWPVCKRWSDAIVEEFRFQEEMEKKSNLPLSHQREDHDHPDQTHVSLQFSDVLARPFFLVLADFMPEGNLFLEALASNRAHWHSQDSPGRTPPPAFPASPAAAGASKAKTAAEQTHAQTPLDSRSPPGRRVSVAAGTVHIPPNFFERLKRPPRDGRHVTRSPSGGGMREQRRGFREYLAAPGEHAESAPVVGIGETRIFSTSPSRAGNERRSSVPTTGSIPDNLNVQRRARRYSWRKSAASLLTPHTAGSAGHHGNLLRKRRVSVDSALVSRPTGVRPEDLTTLDETGTTDRSGPRTRGSSASVSPSASPDPVAATPDGPSAR</sequence>
<feature type="binding site" evidence="4">
    <location>
        <position position="119"/>
    </location>
    <ligand>
        <name>Zn(2+)</name>
        <dbReference type="ChEBI" id="CHEBI:29105"/>
        <label>2</label>
    </ligand>
</feature>